<sequence>MELLLADSDLDIAYNQDKGSSTSKPKGSHHPQQSEFRQRRSGKIPSNYHPLNDGLRIWPSHTDEEAGKSPAVAILKNVQKLQFTQRRKSTTKHQRKLR</sequence>
<evidence type="ECO:0000256" key="1">
    <source>
        <dbReference type="SAM" id="MobiDB-lite"/>
    </source>
</evidence>
<name>A0AAD4YV04_PRUDU</name>
<dbReference type="AlphaFoldDB" id="A0AAD4YV04"/>
<proteinExistence type="predicted"/>
<gene>
    <name evidence="2" type="ORF">L3X38_032509</name>
</gene>
<feature type="region of interest" description="Disordered" evidence="1">
    <location>
        <begin position="14"/>
        <end position="54"/>
    </location>
</feature>
<dbReference type="EMBL" id="JAJFAZ020000006">
    <property type="protein sequence ID" value="KAI5323437.1"/>
    <property type="molecule type" value="Genomic_DNA"/>
</dbReference>
<feature type="compositionally biased region" description="Polar residues" evidence="1">
    <location>
        <begin position="17"/>
        <end position="35"/>
    </location>
</feature>
<dbReference type="Proteomes" id="UP001054821">
    <property type="component" value="Chromosome 6"/>
</dbReference>
<comment type="caution">
    <text evidence="2">The sequence shown here is derived from an EMBL/GenBank/DDBJ whole genome shotgun (WGS) entry which is preliminary data.</text>
</comment>
<evidence type="ECO:0000313" key="2">
    <source>
        <dbReference type="EMBL" id="KAI5323437.1"/>
    </source>
</evidence>
<keyword evidence="3" id="KW-1185">Reference proteome</keyword>
<accession>A0AAD4YV04</accession>
<reference evidence="2 3" key="1">
    <citation type="journal article" date="2022" name="G3 (Bethesda)">
        <title>Whole-genome sequence and methylome profiling of the almond [Prunus dulcis (Mill.) D.A. Webb] cultivar 'Nonpareil'.</title>
        <authorList>
            <person name="D'Amico-Willman K.M."/>
            <person name="Ouma W.Z."/>
            <person name="Meulia T."/>
            <person name="Sideli G.M."/>
            <person name="Gradziel T.M."/>
            <person name="Fresnedo-Ramirez J."/>
        </authorList>
    </citation>
    <scope>NUCLEOTIDE SEQUENCE [LARGE SCALE GENOMIC DNA]</scope>
    <source>
        <strain evidence="2">Clone GOH B32 T37-40</strain>
    </source>
</reference>
<protein>
    <submittedName>
        <fullName evidence="2">Uncharacterized protein</fullName>
    </submittedName>
</protein>
<evidence type="ECO:0000313" key="3">
    <source>
        <dbReference type="Proteomes" id="UP001054821"/>
    </source>
</evidence>
<organism evidence="2 3">
    <name type="scientific">Prunus dulcis</name>
    <name type="common">Almond</name>
    <name type="synonym">Amygdalus dulcis</name>
    <dbReference type="NCBI Taxonomy" id="3755"/>
    <lineage>
        <taxon>Eukaryota</taxon>
        <taxon>Viridiplantae</taxon>
        <taxon>Streptophyta</taxon>
        <taxon>Embryophyta</taxon>
        <taxon>Tracheophyta</taxon>
        <taxon>Spermatophyta</taxon>
        <taxon>Magnoliopsida</taxon>
        <taxon>eudicotyledons</taxon>
        <taxon>Gunneridae</taxon>
        <taxon>Pentapetalae</taxon>
        <taxon>rosids</taxon>
        <taxon>fabids</taxon>
        <taxon>Rosales</taxon>
        <taxon>Rosaceae</taxon>
        <taxon>Amygdaloideae</taxon>
        <taxon>Amygdaleae</taxon>
        <taxon>Prunus</taxon>
    </lineage>
</organism>